<dbReference type="PANTHER" id="PTHR10142">
    <property type="entry name" value="DNA REPAIR PROTEIN COMPLEMENTING XP-A CELLS"/>
    <property type="match status" value="1"/>
</dbReference>
<evidence type="ECO:0000256" key="5">
    <source>
        <dbReference type="ARBA" id="ARBA00022771"/>
    </source>
</evidence>
<dbReference type="GO" id="GO:0003684">
    <property type="term" value="F:damaged DNA binding"/>
    <property type="evidence" value="ECO:0007669"/>
    <property type="project" value="InterPro"/>
</dbReference>
<gene>
    <name evidence="13" type="ORF">I312_01522</name>
</gene>
<reference evidence="13" key="1">
    <citation type="submission" date="2015-01" db="EMBL/GenBank/DDBJ databases">
        <title>The Genome Sequence of Cryptococcus gattii CA1280.</title>
        <authorList>
            <consortium name="The Broad Institute Genomics Platform"/>
            <person name="Cuomo C."/>
            <person name="Litvintseva A."/>
            <person name="Chen Y."/>
            <person name="Heitman J."/>
            <person name="Sun S."/>
            <person name="Springer D."/>
            <person name="Dromer F."/>
            <person name="Young S."/>
            <person name="Zeng Q."/>
            <person name="Gargeya S."/>
            <person name="Abouelleil A."/>
            <person name="Alvarado L."/>
            <person name="Chapman S.B."/>
            <person name="Gainer-Dewar J."/>
            <person name="Goldberg J."/>
            <person name="Griggs A."/>
            <person name="Gujja S."/>
            <person name="Hansen M."/>
            <person name="Howarth C."/>
            <person name="Imamovic A."/>
            <person name="Larimer J."/>
            <person name="Murphy C."/>
            <person name="Naylor J."/>
            <person name="Pearson M."/>
            <person name="Priest M."/>
            <person name="Roberts A."/>
            <person name="Saif S."/>
            <person name="Shea T."/>
            <person name="Sykes S."/>
            <person name="Wortman J."/>
            <person name="Nusbaum C."/>
            <person name="Birren B."/>
        </authorList>
    </citation>
    <scope>NUCLEOTIDE SEQUENCE [LARGE SCALE GENOMIC DNA]</scope>
    <source>
        <strain evidence="13">CA1280</strain>
    </source>
</reference>
<comment type="subcellular location">
    <subcellularLocation>
        <location evidence="1">Nucleus</location>
    </subcellularLocation>
</comment>
<evidence type="ECO:0000259" key="12">
    <source>
        <dbReference type="Pfam" id="PF05181"/>
    </source>
</evidence>
<evidence type="ECO:0000256" key="2">
    <source>
        <dbReference type="ARBA" id="ARBA00005548"/>
    </source>
</evidence>
<feature type="region of interest" description="Disordered" evidence="11">
    <location>
        <begin position="26"/>
        <end position="83"/>
    </location>
</feature>
<evidence type="ECO:0000256" key="6">
    <source>
        <dbReference type="ARBA" id="ARBA00022833"/>
    </source>
</evidence>
<dbReference type="InterPro" id="IPR037129">
    <property type="entry name" value="XPA_sf"/>
</dbReference>
<dbReference type="GO" id="GO:0000715">
    <property type="term" value="P:nucleotide-excision repair, DNA damage recognition"/>
    <property type="evidence" value="ECO:0007669"/>
    <property type="project" value="TreeGrafter"/>
</dbReference>
<sequence length="324" mass="37295">MSTPTTAPALTPAQARLAALNRLKAKNKLAASTPSSNTVGPSTGNHGNAGPAYVNRRGAVPSSARNMVQQQAEADKAKPLPLRRDPSLGKYFEYDLSKMRNSRGGFLTEEDKKGDRIKSLAELAREKERQLQMIREGEEPAIIPDRSPRCVECGTLEINYQFLKVFDVKVCKSCEKKFPEKYSLLTKTECKEDYLLTDPELKDVDLLPHLLRPNPHASTYSNMMLFLREQVEKVAFEKWGGEEGLDNEWKRREEFKKRKREEKFEQGLRDLRKRTRNNLYQRKQEAQHIHEFEDVEEVYDEQEQTTKLLQRCFGCGSEQEVEVL</sequence>
<feature type="compositionally biased region" description="Polar residues" evidence="11">
    <location>
        <begin position="63"/>
        <end position="72"/>
    </location>
</feature>
<dbReference type="CDD" id="cd21077">
    <property type="entry name" value="DBD_Rad14"/>
    <property type="match status" value="1"/>
</dbReference>
<dbReference type="GO" id="GO:0070914">
    <property type="term" value="P:UV-damage excision repair"/>
    <property type="evidence" value="ECO:0007669"/>
    <property type="project" value="TreeGrafter"/>
</dbReference>
<dbReference type="NCBIfam" id="TIGR00598">
    <property type="entry name" value="rad14"/>
    <property type="match status" value="1"/>
</dbReference>
<keyword evidence="9" id="KW-0539">Nucleus</keyword>
<keyword evidence="6" id="KW-0862">Zinc</keyword>
<protein>
    <recommendedName>
        <fullName evidence="10">DNA repair protein RAD14</fullName>
    </recommendedName>
</protein>
<dbReference type="InterPro" id="IPR022656">
    <property type="entry name" value="XPA_C"/>
</dbReference>
<comment type="similarity">
    <text evidence="2">Belongs to the XPA family.</text>
</comment>
<dbReference type="PROSITE" id="PS00753">
    <property type="entry name" value="XPA_2"/>
    <property type="match status" value="1"/>
</dbReference>
<dbReference type="PANTHER" id="PTHR10142:SF0">
    <property type="entry name" value="DNA REPAIR PROTEIN COMPLEMENTING XP-A CELLS"/>
    <property type="match status" value="1"/>
</dbReference>
<evidence type="ECO:0000256" key="9">
    <source>
        <dbReference type="ARBA" id="ARBA00023242"/>
    </source>
</evidence>
<feature type="domain" description="XPA C-terminal" evidence="12">
    <location>
        <begin position="181"/>
        <end position="231"/>
    </location>
</feature>
<accession>A0A0D0TRN0</accession>
<name>A0A0D0TRN0_CRYGA</name>
<evidence type="ECO:0000256" key="10">
    <source>
        <dbReference type="ARBA" id="ARBA00072989"/>
    </source>
</evidence>
<keyword evidence="5" id="KW-0863">Zinc-finger</keyword>
<evidence type="ECO:0000256" key="8">
    <source>
        <dbReference type="ARBA" id="ARBA00023204"/>
    </source>
</evidence>
<evidence type="ECO:0000256" key="1">
    <source>
        <dbReference type="ARBA" id="ARBA00004123"/>
    </source>
</evidence>
<evidence type="ECO:0000313" key="13">
    <source>
        <dbReference type="EMBL" id="KIR49367.1"/>
    </source>
</evidence>
<proteinExistence type="inferred from homology"/>
<dbReference type="FunFam" id="3.90.530.10:FF:000003">
    <property type="entry name" value="Dna repair rad14 protein"/>
    <property type="match status" value="1"/>
</dbReference>
<dbReference type="InterPro" id="IPR022658">
    <property type="entry name" value="XPA_CS"/>
</dbReference>
<keyword evidence="4" id="KW-0227">DNA damage</keyword>
<organism evidence="13">
    <name type="scientific">Cryptococcus bacillisporus CA1280</name>
    <dbReference type="NCBI Taxonomy" id="1296109"/>
    <lineage>
        <taxon>Eukaryota</taxon>
        <taxon>Fungi</taxon>
        <taxon>Dikarya</taxon>
        <taxon>Basidiomycota</taxon>
        <taxon>Agaricomycotina</taxon>
        <taxon>Tremellomycetes</taxon>
        <taxon>Tremellales</taxon>
        <taxon>Cryptococcaceae</taxon>
        <taxon>Cryptococcus</taxon>
        <taxon>Cryptococcus gattii species complex</taxon>
    </lineage>
</organism>
<keyword evidence="3" id="KW-0479">Metal-binding</keyword>
<evidence type="ECO:0000256" key="3">
    <source>
        <dbReference type="ARBA" id="ARBA00022723"/>
    </source>
</evidence>
<dbReference type="GO" id="GO:0008270">
    <property type="term" value="F:zinc ion binding"/>
    <property type="evidence" value="ECO:0007669"/>
    <property type="project" value="UniProtKB-KW"/>
</dbReference>
<feature type="compositionally biased region" description="Polar residues" evidence="11">
    <location>
        <begin position="32"/>
        <end position="46"/>
    </location>
</feature>
<feature type="compositionally biased region" description="Basic and acidic residues" evidence="11">
    <location>
        <begin position="73"/>
        <end position="83"/>
    </location>
</feature>
<dbReference type="AlphaFoldDB" id="A0A0D0TRN0"/>
<dbReference type="GO" id="GO:0000110">
    <property type="term" value="C:nucleotide-excision repair factor 1 complex"/>
    <property type="evidence" value="ECO:0007669"/>
    <property type="project" value="TreeGrafter"/>
</dbReference>
<dbReference type="Gene3D" id="3.90.530.10">
    <property type="entry name" value="XPA C-terminal domain"/>
    <property type="match status" value="1"/>
</dbReference>
<evidence type="ECO:0000256" key="11">
    <source>
        <dbReference type="SAM" id="MobiDB-lite"/>
    </source>
</evidence>
<dbReference type="OrthoDB" id="68328at2759"/>
<dbReference type="Pfam" id="PF05181">
    <property type="entry name" value="XPA_C"/>
    <property type="match status" value="1"/>
</dbReference>
<dbReference type="GO" id="GO:0006284">
    <property type="term" value="P:base-excision repair"/>
    <property type="evidence" value="ECO:0007669"/>
    <property type="project" value="TreeGrafter"/>
</dbReference>
<dbReference type="EMBL" id="KN847975">
    <property type="protein sequence ID" value="KIR49367.1"/>
    <property type="molecule type" value="Genomic_DNA"/>
</dbReference>
<keyword evidence="7" id="KW-0238">DNA-binding</keyword>
<evidence type="ECO:0000256" key="7">
    <source>
        <dbReference type="ARBA" id="ARBA00023125"/>
    </source>
</evidence>
<dbReference type="InterPro" id="IPR000465">
    <property type="entry name" value="XPA/RAD14"/>
</dbReference>
<dbReference type="SUPFAM" id="SSF46955">
    <property type="entry name" value="Putative DNA-binding domain"/>
    <property type="match status" value="1"/>
</dbReference>
<dbReference type="GO" id="GO:1901255">
    <property type="term" value="P:nucleotide-excision repair involved in interstrand cross-link repair"/>
    <property type="evidence" value="ECO:0007669"/>
    <property type="project" value="TreeGrafter"/>
</dbReference>
<dbReference type="InterPro" id="IPR009061">
    <property type="entry name" value="DNA-bd_dom_put_sf"/>
</dbReference>
<keyword evidence="8" id="KW-0234">DNA repair</keyword>
<dbReference type="HOGENOM" id="CLU_053731_0_0_1"/>
<evidence type="ECO:0000256" key="4">
    <source>
        <dbReference type="ARBA" id="ARBA00022763"/>
    </source>
</evidence>